<dbReference type="PANTHER" id="PTHR11060">
    <property type="entry name" value="PROTEIN MEMO1"/>
    <property type="match status" value="1"/>
</dbReference>
<dbReference type="EMBL" id="JAIQCV010000010">
    <property type="protein sequence ID" value="KAH1056602.1"/>
    <property type="molecule type" value="Genomic_DNA"/>
</dbReference>
<accession>A0A9D3ZQR7</accession>
<keyword evidence="3" id="KW-1185">Reference proteome</keyword>
<comment type="caution">
    <text evidence="2">The sequence shown here is derived from an EMBL/GenBank/DDBJ whole genome shotgun (WGS) entry which is preliminary data.</text>
</comment>
<dbReference type="InterPro" id="IPR002737">
    <property type="entry name" value="MEMO1_fam"/>
</dbReference>
<dbReference type="PANTHER" id="PTHR11060:SF0">
    <property type="entry name" value="PROTEIN MEMO1"/>
    <property type="match status" value="1"/>
</dbReference>
<evidence type="ECO:0000256" key="1">
    <source>
        <dbReference type="ARBA" id="ARBA00006315"/>
    </source>
</evidence>
<comment type="similarity">
    <text evidence="1">Belongs to the MEMO1 family.</text>
</comment>
<dbReference type="Proteomes" id="UP000828251">
    <property type="component" value="Unassembled WGS sequence"/>
</dbReference>
<proteinExistence type="inferred from homology"/>
<name>A0A9D3ZQR7_9ROSI</name>
<dbReference type="HAMAP" id="MF_00055">
    <property type="entry name" value="MEMO1"/>
    <property type="match status" value="1"/>
</dbReference>
<reference evidence="2 3" key="1">
    <citation type="journal article" date="2021" name="Plant Biotechnol. J.">
        <title>Multi-omics assisted identification of the key and species-specific regulatory components of drought-tolerant mechanisms in Gossypium stocksii.</title>
        <authorList>
            <person name="Yu D."/>
            <person name="Ke L."/>
            <person name="Zhang D."/>
            <person name="Wu Y."/>
            <person name="Sun Y."/>
            <person name="Mei J."/>
            <person name="Sun J."/>
            <person name="Sun Y."/>
        </authorList>
    </citation>
    <scope>NUCLEOTIDE SEQUENCE [LARGE SCALE GENOMIC DNA]</scope>
    <source>
        <strain evidence="3">cv. E1</strain>
        <tissue evidence="2">Leaf</tissue>
    </source>
</reference>
<dbReference type="Gene3D" id="3.40.830.10">
    <property type="entry name" value="LigB-like"/>
    <property type="match status" value="1"/>
</dbReference>
<dbReference type="CDD" id="cd07361">
    <property type="entry name" value="MEMO_like"/>
    <property type="match status" value="1"/>
</dbReference>
<protein>
    <recommendedName>
        <fullName evidence="4">Protein MEMO1</fullName>
    </recommendedName>
</protein>
<gene>
    <name evidence="2" type="ORF">J1N35_034667</name>
</gene>
<dbReference type="OrthoDB" id="417112at2759"/>
<dbReference type="AlphaFoldDB" id="A0A9D3ZQR7"/>
<organism evidence="2 3">
    <name type="scientific">Gossypium stocksii</name>
    <dbReference type="NCBI Taxonomy" id="47602"/>
    <lineage>
        <taxon>Eukaryota</taxon>
        <taxon>Viridiplantae</taxon>
        <taxon>Streptophyta</taxon>
        <taxon>Embryophyta</taxon>
        <taxon>Tracheophyta</taxon>
        <taxon>Spermatophyta</taxon>
        <taxon>Magnoliopsida</taxon>
        <taxon>eudicotyledons</taxon>
        <taxon>Gunneridae</taxon>
        <taxon>Pentapetalae</taxon>
        <taxon>rosids</taxon>
        <taxon>malvids</taxon>
        <taxon>Malvales</taxon>
        <taxon>Malvaceae</taxon>
        <taxon>Malvoideae</taxon>
        <taxon>Gossypium</taxon>
    </lineage>
</organism>
<dbReference type="NCBIfam" id="TIGR04336">
    <property type="entry name" value="AmmeMemoSam_B"/>
    <property type="match status" value="1"/>
</dbReference>
<evidence type="ECO:0000313" key="3">
    <source>
        <dbReference type="Proteomes" id="UP000828251"/>
    </source>
</evidence>
<dbReference type="Pfam" id="PF01875">
    <property type="entry name" value="Memo"/>
    <property type="match status" value="1"/>
</dbReference>
<evidence type="ECO:0008006" key="4">
    <source>
        <dbReference type="Google" id="ProtNLM"/>
    </source>
</evidence>
<sequence length="342" mass="38547">MEKIRRASHAGSWYTDNPNKLSEELDGWIRAAGLPKSSDVRGVIAPHAGYSYSGRAAAYAFGNIDPTNITRVFLLGPSHHYYTPKCSLSTATVYKTPIGDLPIDLEVIEELKATGKFELMNLRVDEAEHSMEMHLPYLSKVFEGHPVKIIPILVGALSAENEAMYGKLLAKYVDDPHNFFSVSSDFCHWGSRFNYMYYDKKYGAIHKSIEALDKMGMDIIETGDADAFKQYLSEYDNTICGRHPISVFLHVSVLSFLESQVFIPFNNNKNCPNYLLNIQNGTFEFPDFLLMVVRLCWSIFQMLSNSSTKIKIKFLRYEQSSQCKSTRDSSVSYASAAAKVDA</sequence>
<evidence type="ECO:0000313" key="2">
    <source>
        <dbReference type="EMBL" id="KAH1056602.1"/>
    </source>
</evidence>